<dbReference type="PANTHER" id="PTHR15892">
    <property type="entry name" value="MITOCHONDRIAL RIBOSOMAL PROTEIN L30"/>
    <property type="match status" value="1"/>
</dbReference>
<evidence type="ECO:0000256" key="7">
    <source>
        <dbReference type="ARBA" id="ARBA00035281"/>
    </source>
</evidence>
<comment type="similarity">
    <text evidence="2">Belongs to the universal ribosomal protein uL30 family.</text>
</comment>
<dbReference type="Proteomes" id="UP000735302">
    <property type="component" value="Unassembled WGS sequence"/>
</dbReference>
<evidence type="ECO:0000256" key="1">
    <source>
        <dbReference type="ARBA" id="ARBA00004173"/>
    </source>
</evidence>
<keyword evidence="11" id="KW-1185">Reference proteome</keyword>
<keyword evidence="5" id="KW-0496">Mitochondrion</keyword>
<evidence type="ECO:0000256" key="2">
    <source>
        <dbReference type="ARBA" id="ARBA00007594"/>
    </source>
</evidence>
<dbReference type="InterPro" id="IPR036919">
    <property type="entry name" value="Ribo_uL30_ferredoxin-like_sf"/>
</dbReference>
<dbReference type="InterPro" id="IPR005996">
    <property type="entry name" value="Ribosomal_uL30_bac-type"/>
</dbReference>
<dbReference type="GO" id="GO:0006412">
    <property type="term" value="P:translation"/>
    <property type="evidence" value="ECO:0007669"/>
    <property type="project" value="InterPro"/>
</dbReference>
<dbReference type="FunFam" id="3.30.1390.20:FF:000005">
    <property type="entry name" value="39S ribosomal protein L30, mitochondrial"/>
    <property type="match status" value="1"/>
</dbReference>
<dbReference type="PANTHER" id="PTHR15892:SF2">
    <property type="entry name" value="LARGE RIBOSOMAL SUBUNIT PROTEIN UL30M"/>
    <property type="match status" value="1"/>
</dbReference>
<accession>A0AAV4DT68</accession>
<dbReference type="EMBL" id="BLXT01008339">
    <property type="protein sequence ID" value="GFO47547.1"/>
    <property type="molecule type" value="Genomic_DNA"/>
</dbReference>
<dbReference type="AlphaFoldDB" id="A0AAV4DT68"/>
<keyword evidence="6" id="KW-0687">Ribonucleoprotein</keyword>
<evidence type="ECO:0000256" key="3">
    <source>
        <dbReference type="ARBA" id="ARBA00022946"/>
    </source>
</evidence>
<dbReference type="SUPFAM" id="SSF55129">
    <property type="entry name" value="Ribosomal protein L30p/L7e"/>
    <property type="match status" value="1"/>
</dbReference>
<keyword evidence="3" id="KW-0809">Transit peptide</keyword>
<feature type="domain" description="Large ribosomal subunit protein uL30-like ferredoxin-like fold" evidence="9">
    <location>
        <begin position="76"/>
        <end position="125"/>
    </location>
</feature>
<gene>
    <name evidence="10" type="ORF">PoB_007405200</name>
</gene>
<evidence type="ECO:0000256" key="6">
    <source>
        <dbReference type="ARBA" id="ARBA00023274"/>
    </source>
</evidence>
<reference evidence="10 11" key="1">
    <citation type="journal article" date="2021" name="Elife">
        <title>Chloroplast acquisition without the gene transfer in kleptoplastic sea slugs, Plakobranchus ocellatus.</title>
        <authorList>
            <person name="Maeda T."/>
            <person name="Takahashi S."/>
            <person name="Yoshida T."/>
            <person name="Shimamura S."/>
            <person name="Takaki Y."/>
            <person name="Nagai Y."/>
            <person name="Toyoda A."/>
            <person name="Suzuki Y."/>
            <person name="Arimoto A."/>
            <person name="Ishii H."/>
            <person name="Satoh N."/>
            <person name="Nishiyama T."/>
            <person name="Hasebe M."/>
            <person name="Maruyama T."/>
            <person name="Minagawa J."/>
            <person name="Obokata J."/>
            <person name="Shigenobu S."/>
        </authorList>
    </citation>
    <scope>NUCLEOTIDE SEQUENCE [LARGE SCALE GENOMIC DNA]</scope>
</reference>
<protein>
    <recommendedName>
        <fullName evidence="7">Large ribosomal subunit protein uL30m</fullName>
    </recommendedName>
    <alternativeName>
        <fullName evidence="8">39S ribosomal protein L30, mitochondrial</fullName>
    </alternativeName>
</protein>
<keyword evidence="4 10" id="KW-0689">Ribosomal protein</keyword>
<comment type="caution">
    <text evidence="10">The sequence shown here is derived from an EMBL/GenBank/DDBJ whole genome shotgun (WGS) entry which is preliminary data.</text>
</comment>
<evidence type="ECO:0000256" key="8">
    <source>
        <dbReference type="ARBA" id="ARBA00035356"/>
    </source>
</evidence>
<sequence length="243" mass="29476">MAAPLQVCKTLRLLASLSLPKTTCVRFKSRGLIPRRRRPVQKWFDPKDNSWAEPIYKHHQQKQAEAEREPSMLHMVYRIKDHYTRPYWEKDILKEYGLFEKTYNPVVLKNTPEVNAKLRQVQHLIRIKPVTFPYGLPKDESDYKHCFLNEKGEFIVKHRIVDSSVESEQAWSEVKMVEERLAEDAIWKMDKETMQKETRQIIQRFKLSEEYFREKYVYKYNQDGKEYRYHGENKINSHRQDWH</sequence>
<evidence type="ECO:0000259" key="9">
    <source>
        <dbReference type="Pfam" id="PF00327"/>
    </source>
</evidence>
<evidence type="ECO:0000313" key="10">
    <source>
        <dbReference type="EMBL" id="GFO47547.1"/>
    </source>
</evidence>
<dbReference type="GO" id="GO:0015934">
    <property type="term" value="C:large ribosomal subunit"/>
    <property type="evidence" value="ECO:0007669"/>
    <property type="project" value="InterPro"/>
</dbReference>
<dbReference type="GO" id="GO:0005743">
    <property type="term" value="C:mitochondrial inner membrane"/>
    <property type="evidence" value="ECO:0007669"/>
    <property type="project" value="UniProtKB-ARBA"/>
</dbReference>
<dbReference type="GO" id="GO:0003735">
    <property type="term" value="F:structural constituent of ribosome"/>
    <property type="evidence" value="ECO:0007669"/>
    <property type="project" value="InterPro"/>
</dbReference>
<organism evidence="10 11">
    <name type="scientific">Plakobranchus ocellatus</name>
    <dbReference type="NCBI Taxonomy" id="259542"/>
    <lineage>
        <taxon>Eukaryota</taxon>
        <taxon>Metazoa</taxon>
        <taxon>Spiralia</taxon>
        <taxon>Lophotrochozoa</taxon>
        <taxon>Mollusca</taxon>
        <taxon>Gastropoda</taxon>
        <taxon>Heterobranchia</taxon>
        <taxon>Euthyneura</taxon>
        <taxon>Panpulmonata</taxon>
        <taxon>Sacoglossa</taxon>
        <taxon>Placobranchoidea</taxon>
        <taxon>Plakobranchidae</taxon>
        <taxon>Plakobranchus</taxon>
    </lineage>
</organism>
<evidence type="ECO:0000256" key="5">
    <source>
        <dbReference type="ARBA" id="ARBA00023128"/>
    </source>
</evidence>
<dbReference type="InterPro" id="IPR016082">
    <property type="entry name" value="Ribosomal_uL30_ferredoxin-like"/>
</dbReference>
<evidence type="ECO:0000256" key="4">
    <source>
        <dbReference type="ARBA" id="ARBA00022980"/>
    </source>
</evidence>
<dbReference type="Gene3D" id="3.30.1390.20">
    <property type="entry name" value="Ribosomal protein L30, ferredoxin-like fold domain"/>
    <property type="match status" value="1"/>
</dbReference>
<evidence type="ECO:0000313" key="11">
    <source>
        <dbReference type="Proteomes" id="UP000735302"/>
    </source>
</evidence>
<name>A0AAV4DT68_9GAST</name>
<proteinExistence type="inferred from homology"/>
<dbReference type="Pfam" id="PF00327">
    <property type="entry name" value="Ribosomal_L30"/>
    <property type="match status" value="1"/>
</dbReference>
<comment type="subcellular location">
    <subcellularLocation>
        <location evidence="1">Mitochondrion</location>
    </subcellularLocation>
</comment>